<dbReference type="Proteomes" id="UP000484381">
    <property type="component" value="Unassembled WGS sequence"/>
</dbReference>
<feature type="signal peptide" evidence="1">
    <location>
        <begin position="1"/>
        <end position="25"/>
    </location>
</feature>
<organism evidence="2 3">
    <name type="scientific">Paraburkholderia franconis</name>
    <dbReference type="NCBI Taxonomy" id="2654983"/>
    <lineage>
        <taxon>Bacteria</taxon>
        <taxon>Pseudomonadati</taxon>
        <taxon>Pseudomonadota</taxon>
        <taxon>Betaproteobacteria</taxon>
        <taxon>Burkholderiales</taxon>
        <taxon>Burkholderiaceae</taxon>
        <taxon>Paraburkholderia</taxon>
    </lineage>
</organism>
<dbReference type="EMBL" id="WHNP01000080">
    <property type="protein sequence ID" value="MPW22830.1"/>
    <property type="molecule type" value="Genomic_DNA"/>
</dbReference>
<name>A0A7X1TKN5_9BURK</name>
<keyword evidence="3" id="KW-1185">Reference proteome</keyword>
<dbReference type="RefSeq" id="WP_152767438.1">
    <property type="nucleotide sequence ID" value="NZ_WHNP01000080.1"/>
</dbReference>
<protein>
    <submittedName>
        <fullName evidence="2">Uncharacterized protein</fullName>
    </submittedName>
</protein>
<evidence type="ECO:0000256" key="1">
    <source>
        <dbReference type="SAM" id="SignalP"/>
    </source>
</evidence>
<dbReference type="AlphaFoldDB" id="A0A7X1TKN5"/>
<feature type="chain" id="PRO_5030613358" evidence="1">
    <location>
        <begin position="26"/>
        <end position="142"/>
    </location>
</feature>
<sequence length="142" mass="15107">MRSSLRSLISIAAPLTLGLMNSAYAQAPNELPALLRNVTAHGGYWGACPPTSGALAISPELDARLNTDFPPGSDGQKLESTLVKDGFHINGVCNTDGSIHIAGFFRKGVGLLPYDVSAQVYWKVDQGGNIVWTKGFVMYIGL</sequence>
<gene>
    <name evidence="2" type="ORF">GCT13_40050</name>
</gene>
<keyword evidence="1" id="KW-0732">Signal</keyword>
<accession>A0A7X1TKN5</accession>
<evidence type="ECO:0000313" key="3">
    <source>
        <dbReference type="Proteomes" id="UP000484381"/>
    </source>
</evidence>
<comment type="caution">
    <text evidence="2">The sequence shown here is derived from an EMBL/GenBank/DDBJ whole genome shotgun (WGS) entry which is preliminary data.</text>
</comment>
<proteinExistence type="predicted"/>
<reference evidence="2 3" key="1">
    <citation type="submission" date="2019-10" db="EMBL/GenBank/DDBJ databases">
        <title>Paraburkholderia sp. isolated from nodules of Mimosa pudica from Brazilian Atlantic Forest soils.</title>
        <authorList>
            <person name="Paulitsch F."/>
            <person name="Hungria M."/>
            <person name="Dall'Agnol R."/>
        </authorList>
    </citation>
    <scope>NUCLEOTIDE SEQUENCE [LARGE SCALE GENOMIC DNA]</scope>
    <source>
        <strain evidence="2 3">CNPSo 3157</strain>
    </source>
</reference>
<evidence type="ECO:0000313" key="2">
    <source>
        <dbReference type="EMBL" id="MPW22830.1"/>
    </source>
</evidence>